<evidence type="ECO:0000313" key="1">
    <source>
        <dbReference type="EMBL" id="MBB4713706.1"/>
    </source>
</evidence>
<sequence length="164" mass="17509">MLAEGEQPIGARLGVRLQVPTVLAAEEGGKHLGGMITALDLRYPMSDDHPLTGRRVPDVDLKTGDGRRRVFELLRTARPVLLDLRGDTALAATAESWADRVDLVEARSTADHWPVWPAGEAPAPAALLIRPDGHVAWTARAGTTPDPAALRTALTAWFGPATAD</sequence>
<dbReference type="EMBL" id="JACHMS010000001">
    <property type="protein sequence ID" value="MBB4713706.1"/>
    <property type="molecule type" value="Genomic_DNA"/>
</dbReference>
<dbReference type="Proteomes" id="UP000565089">
    <property type="component" value="Unassembled WGS sequence"/>
</dbReference>
<name>A0A7W7DMW7_9ACTN</name>
<dbReference type="AlphaFoldDB" id="A0A7W7DMW7"/>
<reference evidence="1 2" key="1">
    <citation type="submission" date="2020-08" db="EMBL/GenBank/DDBJ databases">
        <title>Sequencing the genomes of 1000 actinobacteria strains.</title>
        <authorList>
            <person name="Klenk H.-P."/>
        </authorList>
    </citation>
    <scope>NUCLEOTIDE SEQUENCE [LARGE SCALE GENOMIC DNA]</scope>
    <source>
        <strain evidence="1 2">DSM 40483</strain>
    </source>
</reference>
<organism evidence="1 2">
    <name type="scientific">Streptomyces luteogriseus</name>
    <dbReference type="NCBI Taxonomy" id="68233"/>
    <lineage>
        <taxon>Bacteria</taxon>
        <taxon>Bacillati</taxon>
        <taxon>Actinomycetota</taxon>
        <taxon>Actinomycetes</taxon>
        <taxon>Kitasatosporales</taxon>
        <taxon>Streptomycetaceae</taxon>
        <taxon>Streptomyces</taxon>
    </lineage>
</organism>
<dbReference type="GeneID" id="95795564"/>
<dbReference type="Pfam" id="PF21274">
    <property type="entry name" value="Rng_hyd_C"/>
    <property type="match status" value="1"/>
</dbReference>
<gene>
    <name evidence="1" type="ORF">BJ965_003588</name>
</gene>
<dbReference type="Gene3D" id="3.40.30.120">
    <property type="match status" value="1"/>
</dbReference>
<keyword evidence="2" id="KW-1185">Reference proteome</keyword>
<evidence type="ECO:0000313" key="2">
    <source>
        <dbReference type="Proteomes" id="UP000565089"/>
    </source>
</evidence>
<comment type="caution">
    <text evidence="1">The sequence shown here is derived from an EMBL/GenBank/DDBJ whole genome shotgun (WGS) entry which is preliminary data.</text>
</comment>
<protein>
    <recommendedName>
        <fullName evidence="3">FAD-binding domain-containing protein</fullName>
    </recommendedName>
</protein>
<accession>A0A7W7DMW7</accession>
<proteinExistence type="predicted"/>
<dbReference type="RefSeq" id="WP_246548640.1">
    <property type="nucleotide sequence ID" value="NZ_JACHMS010000001.1"/>
</dbReference>
<evidence type="ECO:0008006" key="3">
    <source>
        <dbReference type="Google" id="ProtNLM"/>
    </source>
</evidence>